<feature type="chain" id="PRO_5018002017" evidence="5">
    <location>
        <begin position="24"/>
        <end position="375"/>
    </location>
</feature>
<dbReference type="PANTHER" id="PTHR47151">
    <property type="entry name" value="LEU/ILE/VAL-BINDING ABC TRANSPORTER SUBUNIT"/>
    <property type="match status" value="1"/>
</dbReference>
<protein>
    <submittedName>
        <fullName evidence="7">Branched-chain amino acid transport system substrate-binding protein</fullName>
    </submittedName>
</protein>
<sequence length="375" mass="40207">MQRRALLLALIVAAAIPVRSVTAAEPLVVATVGPMTGQYAIFGEQLRRGAELAVETINTQGGVLGRKLRLEVGDDACDPKQAVAVANRLATRRVALVAGHYCSSSSIPALAVYHEAGILQITPASTAPALTDDAARRKWRNIFRTYGRDDAQAKVSGRLLIERFGDRNVAILHDKTAYGRGLADETRAVYRQGGRQEAMYEAITQGDKDFTALVTKMKAAQIGAIYLGGYHTEAGLIVRQARDQGLDAVMISGDALVTDEFWKIAGQSGTGTLMTFAPDPRQEPAAAAVVERFRQGGYEPEGYALYTYAAIQVWAAAATKAKSVATAKVADALRAGTFDTVVGQLRFDAKGDVVDPKYAVYAWKDGRYAVAVPAR</sequence>
<evidence type="ECO:0000313" key="8">
    <source>
        <dbReference type="Proteomes" id="UP000278222"/>
    </source>
</evidence>
<keyword evidence="3 5" id="KW-0732">Signal</keyword>
<dbReference type="RefSeq" id="WP_123688832.1">
    <property type="nucleotide sequence ID" value="NZ_AP019700.1"/>
</dbReference>
<dbReference type="Proteomes" id="UP000278222">
    <property type="component" value="Unassembled WGS sequence"/>
</dbReference>
<dbReference type="AlphaFoldDB" id="A0A3N1MDN3"/>
<dbReference type="CDD" id="cd06342">
    <property type="entry name" value="PBP1_ABC_LIVBP-like"/>
    <property type="match status" value="1"/>
</dbReference>
<evidence type="ECO:0000313" key="7">
    <source>
        <dbReference type="EMBL" id="ROQ01841.1"/>
    </source>
</evidence>
<evidence type="ECO:0000259" key="6">
    <source>
        <dbReference type="Pfam" id="PF13458"/>
    </source>
</evidence>
<dbReference type="SUPFAM" id="SSF53822">
    <property type="entry name" value="Periplasmic binding protein-like I"/>
    <property type="match status" value="1"/>
</dbReference>
<evidence type="ECO:0000256" key="5">
    <source>
        <dbReference type="SAM" id="SignalP"/>
    </source>
</evidence>
<keyword evidence="8" id="KW-1185">Reference proteome</keyword>
<feature type="signal peptide" evidence="5">
    <location>
        <begin position="1"/>
        <end position="23"/>
    </location>
</feature>
<evidence type="ECO:0000256" key="3">
    <source>
        <dbReference type="ARBA" id="ARBA00022729"/>
    </source>
</evidence>
<keyword evidence="4" id="KW-0029">Amino-acid transport</keyword>
<keyword evidence="2" id="KW-0813">Transport</keyword>
<dbReference type="PRINTS" id="PR00337">
    <property type="entry name" value="LEUILEVALBP"/>
</dbReference>
<name>A0A3N1MDN3_9PROT</name>
<dbReference type="InterPro" id="IPR028081">
    <property type="entry name" value="Leu-bd"/>
</dbReference>
<dbReference type="GO" id="GO:0006865">
    <property type="term" value="P:amino acid transport"/>
    <property type="evidence" value="ECO:0007669"/>
    <property type="project" value="UniProtKB-KW"/>
</dbReference>
<dbReference type="Gene3D" id="3.40.50.2300">
    <property type="match status" value="2"/>
</dbReference>
<dbReference type="Pfam" id="PF13458">
    <property type="entry name" value="Peripla_BP_6"/>
    <property type="match status" value="1"/>
</dbReference>
<dbReference type="OrthoDB" id="9768386at2"/>
<accession>A0A3N1MDN3</accession>
<feature type="domain" description="Leucine-binding protein" evidence="6">
    <location>
        <begin position="28"/>
        <end position="366"/>
    </location>
</feature>
<evidence type="ECO:0000256" key="2">
    <source>
        <dbReference type="ARBA" id="ARBA00022448"/>
    </source>
</evidence>
<dbReference type="PANTHER" id="PTHR47151:SF2">
    <property type="entry name" value="AMINO ACID BINDING PROTEIN"/>
    <property type="match status" value="1"/>
</dbReference>
<dbReference type="InterPro" id="IPR000709">
    <property type="entry name" value="Leu_Ile_Val-bd"/>
</dbReference>
<comment type="caution">
    <text evidence="7">The sequence shown here is derived from an EMBL/GenBank/DDBJ whole genome shotgun (WGS) entry which is preliminary data.</text>
</comment>
<comment type="similarity">
    <text evidence="1">Belongs to the leucine-binding protein family.</text>
</comment>
<evidence type="ECO:0000256" key="4">
    <source>
        <dbReference type="ARBA" id="ARBA00022970"/>
    </source>
</evidence>
<proteinExistence type="inferred from homology"/>
<organism evidence="7 8">
    <name type="scientific">Stella humosa</name>
    <dbReference type="NCBI Taxonomy" id="94"/>
    <lineage>
        <taxon>Bacteria</taxon>
        <taxon>Pseudomonadati</taxon>
        <taxon>Pseudomonadota</taxon>
        <taxon>Alphaproteobacteria</taxon>
        <taxon>Rhodospirillales</taxon>
        <taxon>Stellaceae</taxon>
        <taxon>Stella</taxon>
    </lineage>
</organism>
<reference evidence="7 8" key="1">
    <citation type="submission" date="2018-11" db="EMBL/GenBank/DDBJ databases">
        <title>Genomic Encyclopedia of Type Strains, Phase IV (KMG-IV): sequencing the most valuable type-strain genomes for metagenomic binning, comparative biology and taxonomic classification.</title>
        <authorList>
            <person name="Goeker M."/>
        </authorList>
    </citation>
    <scope>NUCLEOTIDE SEQUENCE [LARGE SCALE GENOMIC DNA]</scope>
    <source>
        <strain evidence="7 8">DSM 5900</strain>
    </source>
</reference>
<gene>
    <name evidence="7" type="ORF">EDC65_1028</name>
</gene>
<dbReference type="EMBL" id="RJKX01000011">
    <property type="protein sequence ID" value="ROQ01841.1"/>
    <property type="molecule type" value="Genomic_DNA"/>
</dbReference>
<dbReference type="InterPro" id="IPR028082">
    <property type="entry name" value="Peripla_BP_I"/>
</dbReference>
<evidence type="ECO:0000256" key="1">
    <source>
        <dbReference type="ARBA" id="ARBA00010062"/>
    </source>
</evidence>